<name>A0A0D4DAX9_9CAUD</name>
<accession>A0A0D4DAX9</accession>
<reference evidence="1 2" key="1">
    <citation type="journal article" date="2016" name="Genom Data">
        <title>Complete genome sequence of a giant Vibrio phage ValKK3 infecting Vibrio alginolyticus.</title>
        <authorList>
            <person name="Lal T.M."/>
            <person name="Sano M."/>
            <person name="Hatai K."/>
            <person name="Ransangan J."/>
        </authorList>
    </citation>
    <scope>NUCLEOTIDE SEQUENCE [LARGE SCALE GENOMIC DNA]</scope>
</reference>
<organism evidence="1 2">
    <name type="scientific">Vibrio phage ValKK3</name>
    <dbReference type="NCBI Taxonomy" id="1610855"/>
    <lineage>
        <taxon>Viruses</taxon>
        <taxon>Duplodnaviria</taxon>
        <taxon>Heunggongvirae</taxon>
        <taxon>Uroviricota</taxon>
        <taxon>Caudoviricetes</taxon>
        <taxon>Pantevenvirales</taxon>
        <taxon>Straboviridae</taxon>
        <taxon>Schizotequatrovirus</taxon>
        <taxon>Schizotequatrovirus valkk3</taxon>
    </lineage>
</organism>
<protein>
    <submittedName>
        <fullName evidence="1">Uncharacterized protein</fullName>
    </submittedName>
</protein>
<evidence type="ECO:0000313" key="1">
    <source>
        <dbReference type="EMBL" id="AJT61020.1"/>
    </source>
</evidence>
<keyword evidence="2" id="KW-1185">Reference proteome</keyword>
<dbReference type="Proteomes" id="UP000202888">
    <property type="component" value="Segment"/>
</dbReference>
<dbReference type="RefSeq" id="YP_009201282.1">
    <property type="nucleotide sequence ID" value="NC_028829.1"/>
</dbReference>
<dbReference type="EMBL" id="KP671755">
    <property type="protein sequence ID" value="AJT61020.1"/>
    <property type="molecule type" value="Genomic_DNA"/>
</dbReference>
<dbReference type="GeneID" id="26628505"/>
<dbReference type="KEGG" id="vg:26628505"/>
<proteinExistence type="predicted"/>
<sequence>MADARFEIGLVGEYLAEAILPDYLGCTLVARTDKYRDQHGRCNYDYDVVFEGAHRFGGDIIYGLDAKVKSYVSYHPSIDGVKILYIDQFKYHDYIGIVNDEGRDNIKFYFLFVDRSTYDIYLISDLPDYTNLYISSSEFNTHGKNPENLHIAWDLSKHKPIVRFNKDARYAINRSVEKYTNEKITKEYLKKYIKNVYKKCIAL</sequence>
<evidence type="ECO:0000313" key="2">
    <source>
        <dbReference type="Proteomes" id="UP000202888"/>
    </source>
</evidence>